<dbReference type="Pfam" id="PF01041">
    <property type="entry name" value="DegT_DnrJ_EryC1"/>
    <property type="match status" value="1"/>
</dbReference>
<protein>
    <submittedName>
        <fullName evidence="5">Pyridoxal phosphate-dependent aminotransferase</fullName>
    </submittedName>
</protein>
<name>A0A8J3ZHS3_9ACTN</name>
<comment type="similarity">
    <text evidence="4">Belongs to the DegT/DnrJ/EryC1 family.</text>
</comment>
<dbReference type="InterPro" id="IPR015421">
    <property type="entry name" value="PyrdxlP-dep_Trfase_major"/>
</dbReference>
<keyword evidence="5" id="KW-0032">Aminotransferase</keyword>
<reference evidence="5" key="1">
    <citation type="submission" date="2021-01" db="EMBL/GenBank/DDBJ databases">
        <title>Whole genome shotgun sequence of Virgisporangium aurantiacum NBRC 16421.</title>
        <authorList>
            <person name="Komaki H."/>
            <person name="Tamura T."/>
        </authorList>
    </citation>
    <scope>NUCLEOTIDE SEQUENCE</scope>
    <source>
        <strain evidence="5">NBRC 16421</strain>
    </source>
</reference>
<dbReference type="GO" id="GO:0008483">
    <property type="term" value="F:transaminase activity"/>
    <property type="evidence" value="ECO:0007669"/>
    <property type="project" value="UniProtKB-KW"/>
</dbReference>
<dbReference type="InterPro" id="IPR015424">
    <property type="entry name" value="PyrdxlP-dep_Trfase"/>
</dbReference>
<dbReference type="EMBL" id="BOPG01000109">
    <property type="protein sequence ID" value="GIJ64139.1"/>
    <property type="molecule type" value="Genomic_DNA"/>
</dbReference>
<organism evidence="5 6">
    <name type="scientific">Virgisporangium aurantiacum</name>
    <dbReference type="NCBI Taxonomy" id="175570"/>
    <lineage>
        <taxon>Bacteria</taxon>
        <taxon>Bacillati</taxon>
        <taxon>Actinomycetota</taxon>
        <taxon>Actinomycetes</taxon>
        <taxon>Micromonosporales</taxon>
        <taxon>Micromonosporaceae</taxon>
        <taxon>Virgisporangium</taxon>
    </lineage>
</organism>
<evidence type="ECO:0000256" key="1">
    <source>
        <dbReference type="ARBA" id="ARBA00001933"/>
    </source>
</evidence>
<proteinExistence type="inferred from homology"/>
<evidence type="ECO:0000256" key="2">
    <source>
        <dbReference type="PIRSR" id="PIRSR000390-1"/>
    </source>
</evidence>
<dbReference type="GO" id="GO:0000271">
    <property type="term" value="P:polysaccharide biosynthetic process"/>
    <property type="evidence" value="ECO:0007669"/>
    <property type="project" value="TreeGrafter"/>
</dbReference>
<keyword evidence="6" id="KW-1185">Reference proteome</keyword>
<comment type="cofactor">
    <cofactor evidence="1">
        <name>pyridoxal 5'-phosphate</name>
        <dbReference type="ChEBI" id="CHEBI:597326"/>
    </cofactor>
</comment>
<dbReference type="PANTHER" id="PTHR30244">
    <property type="entry name" value="TRANSAMINASE"/>
    <property type="match status" value="1"/>
</dbReference>
<dbReference type="Gene3D" id="3.40.640.10">
    <property type="entry name" value="Type I PLP-dependent aspartate aminotransferase-like (Major domain)"/>
    <property type="match status" value="1"/>
</dbReference>
<feature type="modified residue" description="N6-(pyridoxal phosphate)lysine" evidence="3">
    <location>
        <position position="183"/>
    </location>
</feature>
<dbReference type="Gene3D" id="3.90.1150.10">
    <property type="entry name" value="Aspartate Aminotransferase, domain 1"/>
    <property type="match status" value="1"/>
</dbReference>
<dbReference type="InterPro" id="IPR000653">
    <property type="entry name" value="DegT/StrS_aminotransferase"/>
</dbReference>
<evidence type="ECO:0000313" key="5">
    <source>
        <dbReference type="EMBL" id="GIJ64139.1"/>
    </source>
</evidence>
<keyword evidence="3 4" id="KW-0663">Pyridoxal phosphate</keyword>
<dbReference type="InterPro" id="IPR015422">
    <property type="entry name" value="PyrdxlP-dep_Trfase_small"/>
</dbReference>
<evidence type="ECO:0000313" key="6">
    <source>
        <dbReference type="Proteomes" id="UP000612585"/>
    </source>
</evidence>
<dbReference type="CDD" id="cd00616">
    <property type="entry name" value="AHBA_syn"/>
    <property type="match status" value="1"/>
</dbReference>
<evidence type="ECO:0000256" key="3">
    <source>
        <dbReference type="PIRSR" id="PIRSR000390-2"/>
    </source>
</evidence>
<dbReference type="AlphaFoldDB" id="A0A8J3ZHS3"/>
<dbReference type="GO" id="GO:0030170">
    <property type="term" value="F:pyridoxal phosphate binding"/>
    <property type="evidence" value="ECO:0007669"/>
    <property type="project" value="TreeGrafter"/>
</dbReference>
<keyword evidence="5" id="KW-0808">Transferase</keyword>
<dbReference type="SUPFAM" id="SSF53383">
    <property type="entry name" value="PLP-dependent transferases"/>
    <property type="match status" value="1"/>
</dbReference>
<evidence type="ECO:0000256" key="4">
    <source>
        <dbReference type="RuleBase" id="RU004508"/>
    </source>
</evidence>
<dbReference type="PIRSF" id="PIRSF000390">
    <property type="entry name" value="PLP_StrS"/>
    <property type="match status" value="1"/>
</dbReference>
<dbReference type="PANTHER" id="PTHR30244:SF34">
    <property type="entry name" value="DTDP-4-AMINO-4,6-DIDEOXYGALACTOSE TRANSAMINASE"/>
    <property type="match status" value="1"/>
</dbReference>
<gene>
    <name evidence="5" type="ORF">Vau01_116550</name>
</gene>
<feature type="active site" description="Proton acceptor" evidence="2">
    <location>
        <position position="183"/>
    </location>
</feature>
<dbReference type="Proteomes" id="UP000612585">
    <property type="component" value="Unassembled WGS sequence"/>
</dbReference>
<comment type="caution">
    <text evidence="5">The sequence shown here is derived from an EMBL/GenBank/DDBJ whole genome shotgun (WGS) entry which is preliminary data.</text>
</comment>
<sequence>MPPVPLTRPSTDGSELAAVAEVLDSGWLAGQGPRSTALEEGFQKLSGRAHAVALNNCTAGLHLALLALDVGPGDEVLVADYSFPATGHAVLYTGATPVFVDVRADTGTIDTDLVEAAVTARTKGIIAVDALGVPADYQPLEALARSRGLFLLEDAACGAGGVYAGRPCGGFGDVAVFSLHARKGITCGEGGVLVTDDAAVATRVREASCFGMQSAFARQSAAGLALPTFAALGYNYKLSDVLAAVACVQLGKLDEFMSKRARLAARYADLLAGVPGVTAPQVPADRSPTWQTYAVTVDEPVSRDAVAIALRERGIGCNIGTYAMHREPVYGPQAASCPESNRLFERHLALPMFTDLTEAEQDRVVATLAAVIAEQPAGHRS</sequence>
<accession>A0A8J3ZHS3</accession>